<evidence type="ECO:0000256" key="3">
    <source>
        <dbReference type="ARBA" id="ARBA00022692"/>
    </source>
</evidence>
<evidence type="ECO:0000256" key="1">
    <source>
        <dbReference type="ARBA" id="ARBA00004651"/>
    </source>
</evidence>
<feature type="transmembrane region" description="Helical" evidence="6">
    <location>
        <begin position="328"/>
        <end position="352"/>
    </location>
</feature>
<keyword evidence="3 6" id="KW-0812">Transmembrane</keyword>
<dbReference type="SUPFAM" id="SSF103473">
    <property type="entry name" value="MFS general substrate transporter"/>
    <property type="match status" value="1"/>
</dbReference>
<feature type="transmembrane region" description="Helical" evidence="6">
    <location>
        <begin position="293"/>
        <end position="316"/>
    </location>
</feature>
<name>D5V5A0_ARCNC</name>
<keyword evidence="9" id="KW-1185">Reference proteome</keyword>
<dbReference type="HOGENOM" id="CLU_001265_10_6_7"/>
<sequence length="382" mass="42978" precursor="true">MKNIHKLTLLTLLLLAMTTTMSNVAIVTSLPHLKEYFNHIANIEFYSRLMLTLPSLSIALLAPVLGHLIFKFGKKKSVLIALFFFSLFGTAGLYLDSIETLLASRALFGLCVATLMIVSTSLVGDYFKEDERHQFMAYQSSFMALGGVFFVIGGGMLSDMNWRFPFGIYFIGILLIPFVFKNIEEIKIENIEENETSNINKNILFVYFFAFFYMLLFFILPTQFPFLLIEKFKVSGSYAGTIIATAFFCNALGAIAFSKLKKIYSYSTIYIIGLTLISFGLSLVGIITNVHFFFITAPILGFSGGFMMTNAVAWMLSKTNPKMRVKSSGYFTSSIFLGQFLSPIVFHPLIAIFEIQKFFSIIGASLFVIVLLVLITKKFILR</sequence>
<reference evidence="8 9" key="1">
    <citation type="journal article" date="2010" name="Stand. Genomic Sci.">
        <title>Complete genome sequence of Arcobacter nitrofigilis type strain (CI).</title>
        <authorList>
            <person name="Pati A."/>
            <person name="Gronow S."/>
            <person name="Lapidus A."/>
            <person name="Copeland A."/>
            <person name="Glavina Del Rio T."/>
            <person name="Nolan M."/>
            <person name="Lucas S."/>
            <person name="Tice H."/>
            <person name="Cheng J.F."/>
            <person name="Han C."/>
            <person name="Chertkov O."/>
            <person name="Bruce D."/>
            <person name="Tapia R."/>
            <person name="Goodwin L."/>
            <person name="Pitluck S."/>
            <person name="Liolios K."/>
            <person name="Ivanova N."/>
            <person name="Mavromatis K."/>
            <person name="Chen A."/>
            <person name="Palaniappan K."/>
            <person name="Land M."/>
            <person name="Hauser L."/>
            <person name="Chang Y.J."/>
            <person name="Jeffries C.D."/>
            <person name="Detter J.C."/>
            <person name="Rohde M."/>
            <person name="Goker M."/>
            <person name="Bristow J."/>
            <person name="Eisen J.A."/>
            <person name="Markowitz V."/>
            <person name="Hugenholtz P."/>
            <person name="Klenk H.P."/>
            <person name="Kyrpides N.C."/>
        </authorList>
    </citation>
    <scope>NUCLEOTIDE SEQUENCE [LARGE SCALE GENOMIC DNA]</scope>
    <source>
        <strain evidence="9">ATCC 33309 / DSM 7299 / CCUG 15893 / LMG 7604 / NCTC 12251 / CI</strain>
    </source>
</reference>
<feature type="transmembrane region" description="Helical" evidence="6">
    <location>
        <begin position="236"/>
        <end position="257"/>
    </location>
</feature>
<accession>D5V5A0</accession>
<organism evidence="8 9">
    <name type="scientific">Arcobacter nitrofigilis (strain ATCC 33309 / DSM 7299 / CCUG 15893 / LMG 7604 / NCTC 12251 / CI)</name>
    <name type="common">Campylobacter nitrofigilis</name>
    <dbReference type="NCBI Taxonomy" id="572480"/>
    <lineage>
        <taxon>Bacteria</taxon>
        <taxon>Pseudomonadati</taxon>
        <taxon>Campylobacterota</taxon>
        <taxon>Epsilonproteobacteria</taxon>
        <taxon>Campylobacterales</taxon>
        <taxon>Arcobacteraceae</taxon>
        <taxon>Arcobacter</taxon>
    </lineage>
</organism>
<evidence type="ECO:0000256" key="4">
    <source>
        <dbReference type="ARBA" id="ARBA00022989"/>
    </source>
</evidence>
<evidence type="ECO:0000256" key="6">
    <source>
        <dbReference type="SAM" id="Phobius"/>
    </source>
</evidence>
<dbReference type="AlphaFoldDB" id="D5V5A0"/>
<evidence type="ECO:0000256" key="2">
    <source>
        <dbReference type="ARBA" id="ARBA00022475"/>
    </source>
</evidence>
<dbReference type="OrthoDB" id="9812221at2"/>
<feature type="domain" description="Major facilitator superfamily (MFS) profile" evidence="7">
    <location>
        <begin position="8"/>
        <end position="381"/>
    </location>
</feature>
<gene>
    <name evidence="8" type="ordered locus">Arnit_1377</name>
</gene>
<dbReference type="Pfam" id="PF07690">
    <property type="entry name" value="MFS_1"/>
    <property type="match status" value="1"/>
</dbReference>
<dbReference type="STRING" id="572480.Arnit_1377"/>
<dbReference type="GO" id="GO:0022857">
    <property type="term" value="F:transmembrane transporter activity"/>
    <property type="evidence" value="ECO:0007669"/>
    <property type="project" value="InterPro"/>
</dbReference>
<dbReference type="InterPro" id="IPR050189">
    <property type="entry name" value="MFS_Efflux_Transporters"/>
</dbReference>
<evidence type="ECO:0000313" key="8">
    <source>
        <dbReference type="EMBL" id="ADG93035.1"/>
    </source>
</evidence>
<dbReference type="PANTHER" id="PTHR43124:SF3">
    <property type="entry name" value="CHLORAMPHENICOL EFFLUX PUMP RV0191"/>
    <property type="match status" value="1"/>
</dbReference>
<dbReference type="InterPro" id="IPR011701">
    <property type="entry name" value="MFS"/>
</dbReference>
<proteinExistence type="predicted"/>
<feature type="transmembrane region" description="Helical" evidence="6">
    <location>
        <begin position="164"/>
        <end position="183"/>
    </location>
</feature>
<dbReference type="GO" id="GO:0005886">
    <property type="term" value="C:plasma membrane"/>
    <property type="evidence" value="ECO:0007669"/>
    <property type="project" value="UniProtKB-SubCell"/>
</dbReference>
<keyword evidence="4 6" id="KW-1133">Transmembrane helix</keyword>
<feature type="transmembrane region" description="Helical" evidence="6">
    <location>
        <begin position="101"/>
        <end position="123"/>
    </location>
</feature>
<dbReference type="InterPro" id="IPR036259">
    <property type="entry name" value="MFS_trans_sf"/>
</dbReference>
<evidence type="ECO:0000256" key="5">
    <source>
        <dbReference type="ARBA" id="ARBA00023136"/>
    </source>
</evidence>
<dbReference type="KEGG" id="ant:Arnit_1377"/>
<dbReference type="InterPro" id="IPR020846">
    <property type="entry name" value="MFS_dom"/>
</dbReference>
<feature type="transmembrane region" description="Helical" evidence="6">
    <location>
        <begin position="204"/>
        <end position="224"/>
    </location>
</feature>
<dbReference type="RefSeq" id="WP_013135180.1">
    <property type="nucleotide sequence ID" value="NC_014166.1"/>
</dbReference>
<dbReference type="Proteomes" id="UP000000939">
    <property type="component" value="Chromosome"/>
</dbReference>
<keyword evidence="2" id="KW-1003">Cell membrane</keyword>
<dbReference type="PROSITE" id="PS50850">
    <property type="entry name" value="MFS"/>
    <property type="match status" value="1"/>
</dbReference>
<protein>
    <submittedName>
        <fullName evidence="8">Major facilitator superfamily MFS_1</fullName>
    </submittedName>
</protein>
<dbReference type="eggNOG" id="COG2814">
    <property type="taxonomic scope" value="Bacteria"/>
</dbReference>
<feature type="transmembrane region" description="Helical" evidence="6">
    <location>
        <begin position="135"/>
        <end position="158"/>
    </location>
</feature>
<evidence type="ECO:0000259" key="7">
    <source>
        <dbReference type="PROSITE" id="PS50850"/>
    </source>
</evidence>
<feature type="transmembrane region" description="Helical" evidence="6">
    <location>
        <begin position="46"/>
        <end position="70"/>
    </location>
</feature>
<dbReference type="EMBL" id="CP001999">
    <property type="protein sequence ID" value="ADG93035.1"/>
    <property type="molecule type" value="Genomic_DNA"/>
</dbReference>
<dbReference type="CDD" id="cd17473">
    <property type="entry name" value="MFS_arabinose_efflux_permease_like"/>
    <property type="match status" value="1"/>
</dbReference>
<comment type="subcellular location">
    <subcellularLocation>
        <location evidence="1">Cell membrane</location>
        <topology evidence="1">Multi-pass membrane protein</topology>
    </subcellularLocation>
</comment>
<keyword evidence="5 6" id="KW-0472">Membrane</keyword>
<dbReference type="Gene3D" id="1.20.1250.20">
    <property type="entry name" value="MFS general substrate transporter like domains"/>
    <property type="match status" value="1"/>
</dbReference>
<feature type="transmembrane region" description="Helical" evidence="6">
    <location>
        <begin position="77"/>
        <end position="95"/>
    </location>
</feature>
<evidence type="ECO:0000313" key="9">
    <source>
        <dbReference type="Proteomes" id="UP000000939"/>
    </source>
</evidence>
<feature type="transmembrane region" description="Helical" evidence="6">
    <location>
        <begin position="269"/>
        <end position="287"/>
    </location>
</feature>
<dbReference type="PANTHER" id="PTHR43124">
    <property type="entry name" value="PURINE EFFLUX PUMP PBUE"/>
    <property type="match status" value="1"/>
</dbReference>
<feature type="transmembrane region" description="Helical" evidence="6">
    <location>
        <begin position="358"/>
        <end position="376"/>
    </location>
</feature>